<keyword evidence="2" id="KW-1185">Reference proteome</keyword>
<reference evidence="2" key="1">
    <citation type="submission" date="2015-05" db="EMBL/GenBank/DDBJ databases">
        <authorList>
            <consortium name="Pathogen Informatics"/>
        </authorList>
    </citation>
    <scope>NUCLEOTIDE SEQUENCE [LARGE SCALE GENOMIC DNA]</scope>
    <source>
        <strain evidence="2">L1-83</strain>
    </source>
</reference>
<organism evidence="1 2">
    <name type="scientific">Roseburia inulinivorans</name>
    <dbReference type="NCBI Taxonomy" id="360807"/>
    <lineage>
        <taxon>Bacteria</taxon>
        <taxon>Bacillati</taxon>
        <taxon>Bacillota</taxon>
        <taxon>Clostridia</taxon>
        <taxon>Lachnospirales</taxon>
        <taxon>Lachnospiraceae</taxon>
        <taxon>Roseburia</taxon>
    </lineage>
</organism>
<proteinExistence type="predicted"/>
<dbReference type="Gene3D" id="3.40.50.300">
    <property type="entry name" value="P-loop containing nucleotide triphosphate hydrolases"/>
    <property type="match status" value="1"/>
</dbReference>
<dbReference type="InterPro" id="IPR027417">
    <property type="entry name" value="P-loop_NTPase"/>
</dbReference>
<accession>A0A0M6WFX9</accession>
<name>A0A0M6WFX9_9FIRM</name>
<evidence type="ECO:0000313" key="2">
    <source>
        <dbReference type="Proteomes" id="UP000049828"/>
    </source>
</evidence>
<evidence type="ECO:0000313" key="1">
    <source>
        <dbReference type="EMBL" id="CRL35256.1"/>
    </source>
</evidence>
<dbReference type="AlphaFoldDB" id="A0A0M6WFX9"/>
<protein>
    <submittedName>
        <fullName evidence="1">Uncharacterized protein</fullName>
    </submittedName>
</protein>
<dbReference type="OrthoDB" id="1855273at2"/>
<gene>
    <name evidence="1" type="ORF">RIL183_16391</name>
</gene>
<dbReference type="EMBL" id="CVRS01000060">
    <property type="protein sequence ID" value="CRL35256.1"/>
    <property type="molecule type" value="Genomic_DNA"/>
</dbReference>
<sequence>MYGVSSNYLSGSKNPLNILKVAKHNFSFRKSHPEYFDPEGLMIFCGEQGSGKTLSAVQYVKKLCFSYPDAILCTNVDIHGLPESTKVVEYDGLDCLKSLENGYSGVIYLIDEIHLEFNSLESKNIDIEIMIEVSQQRKQRKHIVGTTQVYGRLAKPFREQIRNVVLCSNFFKVFQFNRLIDGAKSREENGKLITECSRSYFWFHSPSLYDCYDTYAKMKRYRNEWKGRAIH</sequence>
<dbReference type="Proteomes" id="UP000049828">
    <property type="component" value="Unassembled WGS sequence"/>
</dbReference>
<dbReference type="SUPFAM" id="SSF52540">
    <property type="entry name" value="P-loop containing nucleoside triphosphate hydrolases"/>
    <property type="match status" value="1"/>
</dbReference>
<dbReference type="RefSeq" id="WP_055039335.1">
    <property type="nucleotide sequence ID" value="NZ_CVRS01000060.1"/>
</dbReference>